<keyword evidence="4 7" id="KW-0812">Transmembrane</keyword>
<keyword evidence="2 7" id="KW-0813">Transport</keyword>
<dbReference type="RefSeq" id="WP_119060956.1">
    <property type="nucleotide sequence ID" value="NZ_QXDF01000001.1"/>
</dbReference>
<evidence type="ECO:0000256" key="1">
    <source>
        <dbReference type="ARBA" id="ARBA00004127"/>
    </source>
</evidence>
<keyword evidence="5 7" id="KW-1133">Transmembrane helix</keyword>
<feature type="transmembrane region" description="Helical" evidence="7">
    <location>
        <begin position="79"/>
        <end position="98"/>
    </location>
</feature>
<feature type="domain" description="NADH-Ubiquinone oxidoreductase (complex I) chain 5 N-terminal" evidence="10">
    <location>
        <begin position="70"/>
        <end position="112"/>
    </location>
</feature>
<comment type="caution">
    <text evidence="11">The sequence shown here is derived from an EMBL/GenBank/DDBJ whole genome shotgun (WGS) entry which is preliminary data.</text>
</comment>
<dbReference type="GO" id="GO:0003954">
    <property type="term" value="F:NADH dehydrogenase activity"/>
    <property type="evidence" value="ECO:0007669"/>
    <property type="project" value="TreeGrafter"/>
</dbReference>
<dbReference type="Proteomes" id="UP000266273">
    <property type="component" value="Unassembled WGS sequence"/>
</dbReference>
<keyword evidence="3 7" id="KW-1003">Cell membrane</keyword>
<gene>
    <name evidence="7" type="primary">dabB</name>
    <name evidence="11" type="ORF">BXY53_1232</name>
</gene>
<comment type="similarity">
    <text evidence="7">Belongs to the inorganic carbon transporter (TC 9.A.2) DabB family.</text>
</comment>
<organism evidence="11 12">
    <name type="scientific">Dichotomicrobium thermohalophilum</name>
    <dbReference type="NCBI Taxonomy" id="933063"/>
    <lineage>
        <taxon>Bacteria</taxon>
        <taxon>Pseudomonadati</taxon>
        <taxon>Pseudomonadota</taxon>
        <taxon>Alphaproteobacteria</taxon>
        <taxon>Hyphomicrobiales</taxon>
        <taxon>Hyphomicrobiaceae</taxon>
        <taxon>Dichotomicrobium</taxon>
    </lineage>
</organism>
<feature type="transmembrane region" description="Helical" evidence="7">
    <location>
        <begin position="389"/>
        <end position="409"/>
    </location>
</feature>
<feature type="transmembrane region" description="Helical" evidence="7">
    <location>
        <begin position="416"/>
        <end position="438"/>
    </location>
</feature>
<dbReference type="PANTHER" id="PTHR42829:SF1">
    <property type="entry name" value="INORGANIC CARBON TRANSPORTER SUBUNIT DABB-RELATED"/>
    <property type="match status" value="1"/>
</dbReference>
<dbReference type="NCBIfam" id="NF006029">
    <property type="entry name" value="PRK08168.1"/>
    <property type="match status" value="1"/>
</dbReference>
<feature type="transmembrane region" description="Helical" evidence="7">
    <location>
        <begin position="275"/>
        <end position="297"/>
    </location>
</feature>
<protein>
    <recommendedName>
        <fullName evidence="7">Probable inorganic carbon transporter subunit DabB</fullName>
    </recommendedName>
</protein>
<reference evidence="11 12" key="1">
    <citation type="submission" date="2018-08" db="EMBL/GenBank/DDBJ databases">
        <title>Genomic Encyclopedia of Archaeal and Bacterial Type Strains, Phase II (KMG-II): from individual species to whole genera.</title>
        <authorList>
            <person name="Goeker M."/>
        </authorList>
    </citation>
    <scope>NUCLEOTIDE SEQUENCE [LARGE SCALE GENOMIC DNA]</scope>
    <source>
        <strain evidence="11 12">DSM 5002</strain>
    </source>
</reference>
<dbReference type="PRINTS" id="PR01434">
    <property type="entry name" value="NADHDHGNASE5"/>
</dbReference>
<dbReference type="AlphaFoldDB" id="A0A397Q4V5"/>
<dbReference type="PANTHER" id="PTHR42829">
    <property type="entry name" value="NADH-UBIQUINONE OXIDOREDUCTASE CHAIN 5"/>
    <property type="match status" value="1"/>
</dbReference>
<dbReference type="OrthoDB" id="9811798at2"/>
<feature type="transmembrane region" description="Helical" evidence="7">
    <location>
        <begin position="175"/>
        <end position="199"/>
    </location>
</feature>
<dbReference type="GO" id="GO:0005886">
    <property type="term" value="C:plasma membrane"/>
    <property type="evidence" value="ECO:0007669"/>
    <property type="project" value="UniProtKB-SubCell"/>
</dbReference>
<accession>A0A397Q4V5</accession>
<dbReference type="Pfam" id="PF00662">
    <property type="entry name" value="Proton_antipo_N"/>
    <property type="match status" value="1"/>
</dbReference>
<dbReference type="GO" id="GO:0012505">
    <property type="term" value="C:endomembrane system"/>
    <property type="evidence" value="ECO:0007669"/>
    <property type="project" value="UniProtKB-SubCell"/>
</dbReference>
<feature type="transmembrane region" description="Helical" evidence="7">
    <location>
        <begin position="6"/>
        <end position="24"/>
    </location>
</feature>
<dbReference type="GO" id="GO:0008137">
    <property type="term" value="F:NADH dehydrogenase (ubiquinone) activity"/>
    <property type="evidence" value="ECO:0007669"/>
    <property type="project" value="InterPro"/>
</dbReference>
<dbReference type="EMBL" id="QXDF01000001">
    <property type="protein sequence ID" value="RIA56132.1"/>
    <property type="molecule type" value="Genomic_DNA"/>
</dbReference>
<dbReference type="InterPro" id="IPR046396">
    <property type="entry name" value="Transporter_DabB"/>
</dbReference>
<evidence type="ECO:0000313" key="11">
    <source>
        <dbReference type="EMBL" id="RIA56132.1"/>
    </source>
</evidence>
<dbReference type="GO" id="GO:0015990">
    <property type="term" value="P:electron transport coupled proton transport"/>
    <property type="evidence" value="ECO:0007669"/>
    <property type="project" value="TreeGrafter"/>
</dbReference>
<keyword evidence="6 7" id="KW-0472">Membrane</keyword>
<feature type="transmembrane region" description="Helical" evidence="7">
    <location>
        <begin position="458"/>
        <end position="480"/>
    </location>
</feature>
<evidence type="ECO:0000259" key="9">
    <source>
        <dbReference type="Pfam" id="PF00361"/>
    </source>
</evidence>
<evidence type="ECO:0000256" key="4">
    <source>
        <dbReference type="ARBA" id="ARBA00022692"/>
    </source>
</evidence>
<feature type="transmembrane region" description="Helical" evidence="7">
    <location>
        <begin position="309"/>
        <end position="330"/>
    </location>
</feature>
<evidence type="ECO:0000259" key="10">
    <source>
        <dbReference type="Pfam" id="PF00662"/>
    </source>
</evidence>
<feature type="transmembrane region" description="Helical" evidence="7">
    <location>
        <begin position="110"/>
        <end position="128"/>
    </location>
</feature>
<feature type="transmembrane region" description="Helical" evidence="7">
    <location>
        <begin position="243"/>
        <end position="263"/>
    </location>
</feature>
<feature type="transmembrane region" description="Helical" evidence="7">
    <location>
        <begin position="365"/>
        <end position="383"/>
    </location>
</feature>
<name>A0A397Q4V5_9HYPH</name>
<dbReference type="Pfam" id="PF00361">
    <property type="entry name" value="Proton_antipo_M"/>
    <property type="match status" value="1"/>
</dbReference>
<dbReference type="InterPro" id="IPR001750">
    <property type="entry name" value="ND/Mrp_TM"/>
</dbReference>
<comment type="subcellular location">
    <subcellularLocation>
        <location evidence="7">Cell membrane</location>
        <topology evidence="7">Multi-pass membrane protein</topology>
    </subcellularLocation>
    <subcellularLocation>
        <location evidence="1">Endomembrane system</location>
        <topology evidence="1">Multi-pass membrane protein</topology>
    </subcellularLocation>
    <subcellularLocation>
        <location evidence="8">Membrane</location>
        <topology evidence="8">Multi-pass membrane protein</topology>
    </subcellularLocation>
</comment>
<evidence type="ECO:0000313" key="12">
    <source>
        <dbReference type="Proteomes" id="UP000266273"/>
    </source>
</evidence>
<evidence type="ECO:0000256" key="2">
    <source>
        <dbReference type="ARBA" id="ARBA00022448"/>
    </source>
</evidence>
<feature type="domain" description="NADH:quinone oxidoreductase/Mrp antiporter transmembrane" evidence="9">
    <location>
        <begin position="129"/>
        <end position="346"/>
    </location>
</feature>
<dbReference type="HAMAP" id="MF_00862">
    <property type="entry name" value="DabB"/>
    <property type="match status" value="1"/>
</dbReference>
<evidence type="ECO:0000256" key="8">
    <source>
        <dbReference type="RuleBase" id="RU000320"/>
    </source>
</evidence>
<dbReference type="InterPro" id="IPR003945">
    <property type="entry name" value="NU5C-like"/>
</dbReference>
<evidence type="ECO:0000256" key="7">
    <source>
        <dbReference type="HAMAP-Rule" id="MF_00862"/>
    </source>
</evidence>
<sequence>MELFAVAVVAAPLALLAVWVYAQSAPGMRPRGLLDFARVATLAALAIAVVAGVSVALYGPLTTPTIGSEGLGLSLRLDAVSAVMFLLVAFVGAIVVEYSRNYMDGDARQGVFTGRLCLTLASVVLLVLSGNLVMLVLAWIGTSLALQTLLLFYAERPKAVIAGRKKFITARMSDALLIGAAMLLYQAFGTADIGAILSAATQAEASTTIAVAALLLVGAALLKSAQFPFHGWLPEVMETPTPVSALLHAGIINAGGFLIVRFADVMLLSAASLHLLAIIGGFTALFGAVVMLTQTSIKVSLAWSTVAQMGFMMLQCGLGAFALAVLHIVAHSLYKAHAFLSSGSVIDIARTSWVPEKTPPRVSHVLLALALALVLYTGIGAGFGLAGDVAPQILALGAILIMGLTLFIAQSAAGKLNAYVIGRTLAAATTVTIAYFVLQGGAQMLLADTLPPPPAPGPFAYAIMALAVASFAAVTVLQIIEPSRAATPFWRAARVHIANGLYVNSLFDRFVGAFDRPAAHKQGGAQ</sequence>
<feature type="transmembrane region" description="Helical" evidence="7">
    <location>
        <begin position="134"/>
        <end position="154"/>
    </location>
</feature>
<comment type="subunit">
    <text evidence="7">Forms a complex with DabA.</text>
</comment>
<feature type="transmembrane region" description="Helical" evidence="7">
    <location>
        <begin position="36"/>
        <end position="59"/>
    </location>
</feature>
<comment type="function">
    <text evidence="7">Part of an energy-coupled inorganic carbon pump.</text>
</comment>
<dbReference type="InterPro" id="IPR001516">
    <property type="entry name" value="Proton_antipo_N"/>
</dbReference>
<proteinExistence type="inferred from homology"/>
<dbReference type="GO" id="GO:0042773">
    <property type="term" value="P:ATP synthesis coupled electron transport"/>
    <property type="evidence" value="ECO:0007669"/>
    <property type="project" value="InterPro"/>
</dbReference>
<evidence type="ECO:0000256" key="5">
    <source>
        <dbReference type="ARBA" id="ARBA00022989"/>
    </source>
</evidence>
<evidence type="ECO:0000256" key="3">
    <source>
        <dbReference type="ARBA" id="ARBA00022475"/>
    </source>
</evidence>
<keyword evidence="12" id="KW-1185">Reference proteome</keyword>
<evidence type="ECO:0000256" key="6">
    <source>
        <dbReference type="ARBA" id="ARBA00023136"/>
    </source>
</evidence>